<dbReference type="GO" id="GO:0016747">
    <property type="term" value="F:acyltransferase activity, transferring groups other than amino-acyl groups"/>
    <property type="evidence" value="ECO:0007669"/>
    <property type="project" value="InterPro"/>
</dbReference>
<keyword evidence="2" id="KW-0012">Acyltransferase</keyword>
<dbReference type="InterPro" id="IPR016181">
    <property type="entry name" value="Acyl_CoA_acyltransferase"/>
</dbReference>
<evidence type="ECO:0000313" key="4">
    <source>
        <dbReference type="EMBL" id="MBI3539780.1"/>
    </source>
</evidence>
<name>A0A9D6QJZ8_UNCEI</name>
<dbReference type="Gene3D" id="3.40.630.30">
    <property type="match status" value="1"/>
</dbReference>
<dbReference type="InterPro" id="IPR000182">
    <property type="entry name" value="GNAT_dom"/>
</dbReference>
<dbReference type="PROSITE" id="PS51186">
    <property type="entry name" value="GNAT"/>
    <property type="match status" value="1"/>
</dbReference>
<evidence type="ECO:0000256" key="2">
    <source>
        <dbReference type="ARBA" id="ARBA00023315"/>
    </source>
</evidence>
<evidence type="ECO:0000259" key="3">
    <source>
        <dbReference type="PROSITE" id="PS51186"/>
    </source>
</evidence>
<proteinExistence type="predicted"/>
<dbReference type="PANTHER" id="PTHR43877">
    <property type="entry name" value="AMINOALKYLPHOSPHONATE N-ACETYLTRANSFERASE-RELATED-RELATED"/>
    <property type="match status" value="1"/>
</dbReference>
<dbReference type="SUPFAM" id="SSF55729">
    <property type="entry name" value="Acyl-CoA N-acyltransferases (Nat)"/>
    <property type="match status" value="1"/>
</dbReference>
<dbReference type="InterPro" id="IPR050832">
    <property type="entry name" value="Bact_Acetyltransf"/>
</dbReference>
<organism evidence="4 5">
    <name type="scientific">Eiseniibacteriota bacterium</name>
    <dbReference type="NCBI Taxonomy" id="2212470"/>
    <lineage>
        <taxon>Bacteria</taxon>
        <taxon>Candidatus Eiseniibacteriota</taxon>
    </lineage>
</organism>
<evidence type="ECO:0000313" key="5">
    <source>
        <dbReference type="Proteomes" id="UP000807850"/>
    </source>
</evidence>
<comment type="caution">
    <text evidence="4">The sequence shown here is derived from an EMBL/GenBank/DDBJ whole genome shotgun (WGS) entry which is preliminary data.</text>
</comment>
<feature type="domain" description="N-acetyltransferase" evidence="3">
    <location>
        <begin position="14"/>
        <end position="160"/>
    </location>
</feature>
<dbReference type="CDD" id="cd04301">
    <property type="entry name" value="NAT_SF"/>
    <property type="match status" value="1"/>
</dbReference>
<reference evidence="4" key="1">
    <citation type="submission" date="2020-07" db="EMBL/GenBank/DDBJ databases">
        <title>Huge and variable diversity of episymbiotic CPR bacteria and DPANN archaea in groundwater ecosystems.</title>
        <authorList>
            <person name="He C.Y."/>
            <person name="Keren R."/>
            <person name="Whittaker M."/>
            <person name="Farag I.F."/>
            <person name="Doudna J."/>
            <person name="Cate J.H.D."/>
            <person name="Banfield J.F."/>
        </authorList>
    </citation>
    <scope>NUCLEOTIDE SEQUENCE</scope>
    <source>
        <strain evidence="4">NC_groundwater_928_Pr1_S-0.2um_72_17</strain>
    </source>
</reference>
<dbReference type="AlphaFoldDB" id="A0A9D6QJZ8"/>
<dbReference type="EMBL" id="JACQAY010000183">
    <property type="protein sequence ID" value="MBI3539780.1"/>
    <property type="molecule type" value="Genomic_DNA"/>
</dbReference>
<dbReference type="Pfam" id="PF00583">
    <property type="entry name" value="Acetyltransf_1"/>
    <property type="match status" value="1"/>
</dbReference>
<accession>A0A9D6QJZ8</accession>
<dbReference type="NCBIfam" id="NF005840">
    <property type="entry name" value="PRK07757.1"/>
    <property type="match status" value="1"/>
</dbReference>
<protein>
    <submittedName>
        <fullName evidence="4">N-acetyltransferase</fullName>
    </submittedName>
</protein>
<sequence>MLPPLEVQSIGDGITLRRARLADVPAIAAVMAEYVIQGVLLPRPVGELYQCVREFHVAEQRSSAGAPEVIACAALRVLWDDVAEVRTLAIRPDQHGRGIGQALVQNLIGDARALGIPRIIALTREVPFFERCGFSVVQRETLPRKVWTDCVRCPKRHACDEVAVVLDLVPGATAAAHAAGPEFTISLPQLDPKRTVGLPIVS</sequence>
<dbReference type="Proteomes" id="UP000807850">
    <property type="component" value="Unassembled WGS sequence"/>
</dbReference>
<evidence type="ECO:0000256" key="1">
    <source>
        <dbReference type="ARBA" id="ARBA00022679"/>
    </source>
</evidence>
<gene>
    <name evidence="4" type="ORF">HY076_05865</name>
</gene>
<keyword evidence="1" id="KW-0808">Transferase</keyword>